<name>F7XG38_SINMM</name>
<dbReference type="Gene3D" id="3.30.365.10">
    <property type="entry name" value="Aldehyde oxidase/xanthine dehydrogenase, molybdopterin binding domain"/>
    <property type="match status" value="4"/>
</dbReference>
<dbReference type="HOGENOM" id="CLU_001681_2_2_5"/>
<dbReference type="PATRIC" id="fig|707241.3.peg.6370"/>
<evidence type="ECO:0000313" key="3">
    <source>
        <dbReference type="EMBL" id="AEH83514.1"/>
    </source>
</evidence>
<geneLocation type="plasmid" evidence="3 4">
    <name>pSmeSM11d</name>
</geneLocation>
<dbReference type="InterPro" id="IPR016208">
    <property type="entry name" value="Ald_Oxase/xanthine_DH-like"/>
</dbReference>
<dbReference type="AlphaFoldDB" id="F7XG38"/>
<sequence length="794" mass="84947">MAATTSRFPWASGRCVTRSLPRPNKRDPSRLVETMTDKAQRHTTSGGSLIGRPVDRVDGPVKVTGTATYAYEVAEGPPSAFGFVLGAGIAKGRILEIETGLAERTPGVLHVMTHLNAPPQPEFGPAVTPAVREVFTRARPVLRDGRIRHYDEPIALVVGETFEAARAAAALIQVRYEEAAGDFGLEERRGAAYAPQRTNAGFDTDSAVGDFDAAFAEAAVRIDMTYRTPYQHHNPMEPHATLAIWQGDDVTIHTSAQTLSNFRAGLAATLGIPLERVRVISRYIGGGFGSKLIVHADSVLAALAARILGRPVKVALTRQQMFANAGHRSEMLQNVRLGASADGKLLALGHDVWSATSRVEEFCEQTAVFARSLYAAPSRLTRHRLVPVDLNRGEWMRSPGEAPGMLALECAMDELAERLGLDPIELRIRNEPDLDPERGVPFSTRNLVTCMQEGARRFSWERRRSEPGSLREGRKLVGFGMAAAIRPNYIGAAAASVRIDAEGRVTARLDMTDIGTGTYTILTQIAADALGVPLAAITIELGDSRYPLTAGSGGSWGAASAGTALLRACEALKRKIVNAVRTQPGTPAQKSGADDVTIAAGTVRFGERTEALAEFMRRVAPQGLDATGSVEAGASTESYRAFSQHSYGAHFAEVSVDCDTGEIRARRLLAVIGAGRILNAKTARSQILGGMTWGLGAALMEESVLDRRYGCFVNHDLAEYHVPVNSDVPDLDVVFIEENDDKANPFGAKGLGELGVCGAGAAIANAVYNATGVRVREFPLTLDKVLPGLATVAL</sequence>
<feature type="domain" description="Aldehyde oxidase/xanthine dehydrogenase a/b hammerhead" evidence="2">
    <location>
        <begin position="64"/>
        <end position="180"/>
    </location>
</feature>
<proteinExistence type="predicted"/>
<dbReference type="SUPFAM" id="SSF54665">
    <property type="entry name" value="CO dehydrogenase molybdoprotein N-domain-like"/>
    <property type="match status" value="1"/>
</dbReference>
<protein>
    <submittedName>
        <fullName evidence="3">Aldehyde oxidase and xanthine dehydrogenase molybdopterin binding protein</fullName>
    </submittedName>
</protein>
<dbReference type="InterPro" id="IPR036856">
    <property type="entry name" value="Ald_Oxase/Xan_DH_a/b_sf"/>
</dbReference>
<accession>F7XG38</accession>
<dbReference type="KEGG" id="smx:SM11_pD0682"/>
<dbReference type="PANTHER" id="PTHR11908">
    <property type="entry name" value="XANTHINE DEHYDROGENASE"/>
    <property type="match status" value="1"/>
</dbReference>
<dbReference type="InterPro" id="IPR008274">
    <property type="entry name" value="AldOxase/xan_DH_MoCoBD1"/>
</dbReference>
<dbReference type="EMBL" id="CP001832">
    <property type="protein sequence ID" value="AEH83514.1"/>
    <property type="molecule type" value="Genomic_DNA"/>
</dbReference>
<dbReference type="InterPro" id="IPR000674">
    <property type="entry name" value="Ald_Oxase/Xan_DH_a/b"/>
</dbReference>
<gene>
    <name evidence="3" type="ordered locus">SM11_pD0682</name>
</gene>
<dbReference type="PANTHER" id="PTHR11908:SF123">
    <property type="entry name" value="ALDEHYDE OXIDOREDUCTASE MOLYBDENUM-BINDING SUBUNIT PAOC"/>
    <property type="match status" value="1"/>
</dbReference>
<evidence type="ECO:0000256" key="1">
    <source>
        <dbReference type="SAM" id="MobiDB-lite"/>
    </source>
</evidence>
<keyword evidence="3" id="KW-0614">Plasmid</keyword>
<dbReference type="Pfam" id="PF20256">
    <property type="entry name" value="MoCoBD_2"/>
    <property type="match status" value="1"/>
</dbReference>
<dbReference type="InterPro" id="IPR046867">
    <property type="entry name" value="AldOxase/xan_DH_MoCoBD2"/>
</dbReference>
<evidence type="ECO:0000259" key="2">
    <source>
        <dbReference type="SMART" id="SM01008"/>
    </source>
</evidence>
<evidence type="ECO:0000313" key="4">
    <source>
        <dbReference type="Proteomes" id="UP000009045"/>
    </source>
</evidence>
<dbReference type="SMART" id="SM01008">
    <property type="entry name" value="Ald_Xan_dh_C"/>
    <property type="match status" value="1"/>
</dbReference>
<dbReference type="GO" id="GO:0005506">
    <property type="term" value="F:iron ion binding"/>
    <property type="evidence" value="ECO:0007669"/>
    <property type="project" value="InterPro"/>
</dbReference>
<dbReference type="InterPro" id="IPR037165">
    <property type="entry name" value="AldOxase/xan_DH_Mopterin-bd_sf"/>
</dbReference>
<dbReference type="Pfam" id="PF01315">
    <property type="entry name" value="Ald_Xan_dh_C"/>
    <property type="match status" value="1"/>
</dbReference>
<dbReference type="Pfam" id="PF02738">
    <property type="entry name" value="MoCoBD_1"/>
    <property type="match status" value="1"/>
</dbReference>
<organism evidence="3 4">
    <name type="scientific">Sinorhizobium meliloti (strain SM11)</name>
    <dbReference type="NCBI Taxonomy" id="707241"/>
    <lineage>
        <taxon>Bacteria</taxon>
        <taxon>Pseudomonadati</taxon>
        <taxon>Pseudomonadota</taxon>
        <taxon>Alphaproteobacteria</taxon>
        <taxon>Hyphomicrobiales</taxon>
        <taxon>Rhizobiaceae</taxon>
        <taxon>Sinorhizobium/Ensifer group</taxon>
        <taxon>Sinorhizobium</taxon>
    </lineage>
</organism>
<feature type="region of interest" description="Disordered" evidence="1">
    <location>
        <begin position="34"/>
        <end position="54"/>
    </location>
</feature>
<dbReference type="Proteomes" id="UP000009045">
    <property type="component" value="Plasmid pSmeSM11d"/>
</dbReference>
<dbReference type="SUPFAM" id="SSF56003">
    <property type="entry name" value="Molybdenum cofactor-binding domain"/>
    <property type="match status" value="1"/>
</dbReference>
<reference evidence="3 4" key="1">
    <citation type="journal article" date="2011" name="J. Biotechnol.">
        <title>The complete genome sequence of the dominant Sinorhizobium meliloti field isolate SM11 extends the S. meliloti pan-genome.</title>
        <authorList>
            <person name="Schneiker-Bekel S."/>
            <person name="Wibberg D."/>
            <person name="Bekel T."/>
            <person name="Blom J."/>
            <person name="Linke B."/>
            <person name="Neuweger H."/>
            <person name="Stiens M."/>
            <person name="Vorholter F.J."/>
            <person name="Weidner S."/>
            <person name="Goesmann A."/>
            <person name="Puhler A."/>
            <person name="Schluter A."/>
        </authorList>
    </citation>
    <scope>NUCLEOTIDE SEQUENCE [LARGE SCALE GENOMIC DNA]</scope>
    <source>
        <strain evidence="3 4">SM11</strain>
        <plasmid evidence="4">pSmeSM11d</plasmid>
    </source>
</reference>
<dbReference type="Gene3D" id="3.90.1170.50">
    <property type="entry name" value="Aldehyde oxidase/xanthine dehydrogenase, a/b hammerhead"/>
    <property type="match status" value="1"/>
</dbReference>
<dbReference type="GO" id="GO:0016491">
    <property type="term" value="F:oxidoreductase activity"/>
    <property type="evidence" value="ECO:0007669"/>
    <property type="project" value="InterPro"/>
</dbReference>